<dbReference type="SUPFAM" id="SSF50475">
    <property type="entry name" value="FMN-binding split barrel"/>
    <property type="match status" value="1"/>
</dbReference>
<evidence type="ECO:0000313" key="2">
    <source>
        <dbReference type="Proteomes" id="UP000242814"/>
    </source>
</evidence>
<dbReference type="Pfam" id="PF12900">
    <property type="entry name" value="Pyridox_ox_2"/>
    <property type="match status" value="1"/>
</dbReference>
<proteinExistence type="predicted"/>
<organism evidence="1 2">
    <name type="scientific">Paracoccidioides brasiliensis</name>
    <dbReference type="NCBI Taxonomy" id="121759"/>
    <lineage>
        <taxon>Eukaryota</taxon>
        <taxon>Fungi</taxon>
        <taxon>Dikarya</taxon>
        <taxon>Ascomycota</taxon>
        <taxon>Pezizomycotina</taxon>
        <taxon>Eurotiomycetes</taxon>
        <taxon>Eurotiomycetidae</taxon>
        <taxon>Onygenales</taxon>
        <taxon>Ajellomycetaceae</taxon>
        <taxon>Paracoccidioides</taxon>
    </lineage>
</organism>
<dbReference type="EMBL" id="LZYO01000138">
    <property type="protein sequence ID" value="ODH29065.1"/>
    <property type="molecule type" value="Genomic_DNA"/>
</dbReference>
<dbReference type="PANTHER" id="PTHR34071:SF2">
    <property type="entry name" value="FLAVIN-NUCLEOTIDE-BINDING PROTEIN"/>
    <property type="match status" value="1"/>
</dbReference>
<dbReference type="AlphaFoldDB" id="A0A1D2JEV7"/>
<dbReference type="InterPro" id="IPR024747">
    <property type="entry name" value="Pyridox_Oxase-rel"/>
</dbReference>
<evidence type="ECO:0000313" key="1">
    <source>
        <dbReference type="EMBL" id="ODH29065.1"/>
    </source>
</evidence>
<sequence>MQPAELRRHKERGRYDAESISSVFSDNFIAHVSYIDNGLPQCLPMVALFRREDEGEVAYLHGHPSSRLMELVRKKDIERNARMERGENVDGDGDDRIKVCIAATKVDGLVLSSAPNGHTFNYRSAVVHGACSRVEDRNVKCDVMRAVTNHIVAGRWEDLNPVASFQVSLVFVIRVEVEHGSLKLRTGIPGIQPRDRAKDGPDREEPVWTGVVPLYEHLGQPVPSGLTDEAIVPESLVKYIQERNERHESYAKSVTK</sequence>
<dbReference type="OMA" id="PQCLPMI"/>
<protein>
    <submittedName>
        <fullName evidence="1">Uncharacterized protein</fullName>
    </submittedName>
</protein>
<name>A0A1D2JEV7_PARBR</name>
<dbReference type="Proteomes" id="UP000242814">
    <property type="component" value="Unassembled WGS sequence"/>
</dbReference>
<dbReference type="VEuPathDB" id="FungiDB:PABG_03618"/>
<dbReference type="VEuPathDB" id="FungiDB:PADG_00214"/>
<comment type="caution">
    <text evidence="1">The sequence shown here is derived from an EMBL/GenBank/DDBJ whole genome shotgun (WGS) entry which is preliminary data.</text>
</comment>
<dbReference type="Gene3D" id="2.30.110.10">
    <property type="entry name" value="Electron Transport, Fmn-binding Protein, Chain A"/>
    <property type="match status" value="1"/>
</dbReference>
<dbReference type="OrthoDB" id="444432at2759"/>
<dbReference type="InterPro" id="IPR012349">
    <property type="entry name" value="Split_barrel_FMN-bd"/>
</dbReference>
<gene>
    <name evidence="1" type="ORF">ACO22_03841</name>
</gene>
<reference evidence="1 2" key="1">
    <citation type="submission" date="2016-06" db="EMBL/GenBank/DDBJ databases">
        <authorList>
            <person name="Kjaerup R.B."/>
            <person name="Dalgaard T.S."/>
            <person name="Juul-Madsen H.R."/>
        </authorList>
    </citation>
    <scope>NUCLEOTIDE SEQUENCE [LARGE SCALE GENOMIC DNA]</scope>
    <source>
        <strain evidence="1 2">Pb300</strain>
    </source>
</reference>
<dbReference type="PANTHER" id="PTHR34071">
    <property type="entry name" value="5-NITROIMIDAZOLE ANTIBIOTICS RESISTANCE PROTEIN, NIMA-FAMILY-RELATED PROTEIN-RELATED"/>
    <property type="match status" value="1"/>
</dbReference>
<accession>A0A1D2JEV7</accession>